<dbReference type="Proteomes" id="UP000192408">
    <property type="component" value="Unassembled WGS sequence"/>
</dbReference>
<comment type="subcellular location">
    <subcellularLocation>
        <location evidence="1">Membrane</location>
        <topology evidence="1">Multi-pass membrane protein</topology>
    </subcellularLocation>
</comment>
<dbReference type="InterPro" id="IPR052165">
    <property type="entry name" value="Membrane_assoc_protease"/>
</dbReference>
<accession>A0A1W1UC89</accession>
<dbReference type="InterPro" id="IPR012340">
    <property type="entry name" value="NA-bd_OB-fold"/>
</dbReference>
<name>A0A1W1UC89_9PAST</name>
<dbReference type="Pfam" id="PF01957">
    <property type="entry name" value="NfeD"/>
    <property type="match status" value="1"/>
</dbReference>
<dbReference type="EMBL" id="FWWV01000001">
    <property type="protein sequence ID" value="SMB78708.1"/>
    <property type="molecule type" value="Genomic_DNA"/>
</dbReference>
<evidence type="ECO:0000259" key="6">
    <source>
        <dbReference type="Pfam" id="PF01957"/>
    </source>
</evidence>
<organism evidence="7 8">
    <name type="scientific">Pasteurella testudinis DSM 23072</name>
    <dbReference type="NCBI Taxonomy" id="1122938"/>
    <lineage>
        <taxon>Bacteria</taxon>
        <taxon>Pseudomonadati</taxon>
        <taxon>Pseudomonadota</taxon>
        <taxon>Gammaproteobacteria</taxon>
        <taxon>Pasteurellales</taxon>
        <taxon>Pasteurellaceae</taxon>
        <taxon>Pasteurella</taxon>
    </lineage>
</organism>
<evidence type="ECO:0000256" key="2">
    <source>
        <dbReference type="ARBA" id="ARBA00022692"/>
    </source>
</evidence>
<dbReference type="AlphaFoldDB" id="A0A1W1UC89"/>
<evidence type="ECO:0000256" key="4">
    <source>
        <dbReference type="ARBA" id="ARBA00023136"/>
    </source>
</evidence>
<evidence type="ECO:0000256" key="1">
    <source>
        <dbReference type="ARBA" id="ARBA00004141"/>
    </source>
</evidence>
<dbReference type="InterPro" id="IPR002810">
    <property type="entry name" value="NfeD-like_C"/>
</dbReference>
<protein>
    <recommendedName>
        <fullName evidence="6">NfeD-like C-terminal domain-containing protein</fullName>
    </recommendedName>
</protein>
<feature type="domain" description="NfeD-like C-terminal" evidence="6">
    <location>
        <begin position="93"/>
        <end position="150"/>
    </location>
</feature>
<evidence type="ECO:0000313" key="8">
    <source>
        <dbReference type="Proteomes" id="UP000192408"/>
    </source>
</evidence>
<keyword evidence="4 5" id="KW-0472">Membrane</keyword>
<keyword evidence="3 5" id="KW-1133">Transmembrane helix</keyword>
<feature type="transmembrane region" description="Helical" evidence="5">
    <location>
        <begin position="12"/>
        <end position="33"/>
    </location>
</feature>
<reference evidence="8" key="1">
    <citation type="submission" date="2017-04" db="EMBL/GenBank/DDBJ databases">
        <authorList>
            <person name="Varghese N."/>
            <person name="Submissions S."/>
        </authorList>
    </citation>
    <scope>NUCLEOTIDE SEQUENCE [LARGE SCALE GENOMIC DNA]</scope>
    <source>
        <strain evidence="8">DSM 23072</strain>
    </source>
</reference>
<feature type="transmembrane region" description="Helical" evidence="5">
    <location>
        <begin position="53"/>
        <end position="71"/>
    </location>
</feature>
<evidence type="ECO:0000256" key="3">
    <source>
        <dbReference type="ARBA" id="ARBA00022989"/>
    </source>
</evidence>
<dbReference type="RefSeq" id="WP_084255451.1">
    <property type="nucleotide sequence ID" value="NZ_FWWV01000001.1"/>
</dbReference>
<dbReference type="Gene3D" id="2.40.50.140">
    <property type="entry name" value="Nucleic acid-binding proteins"/>
    <property type="match status" value="1"/>
</dbReference>
<evidence type="ECO:0000256" key="5">
    <source>
        <dbReference type="SAM" id="Phobius"/>
    </source>
</evidence>
<dbReference type="PANTHER" id="PTHR33507:SF3">
    <property type="entry name" value="INNER MEMBRANE PROTEIN YBBJ"/>
    <property type="match status" value="1"/>
</dbReference>
<sequence length="151" mass="16984">MEWFAAWTSWSWLIFAFILLIAEAIIPGIFLLWWGLAALVVAGLSSIFPLTAAWNWIIFAALAVVASIVWWRYQHRKDQQDDPHTALNQRGIAMLGQQGVIREISSNNIGRAHFGDTTWRITWQNSAYDLQIGDTVIVTAVDGITLTVEKG</sequence>
<proteinExistence type="predicted"/>
<dbReference type="GO" id="GO:0005886">
    <property type="term" value="C:plasma membrane"/>
    <property type="evidence" value="ECO:0007669"/>
    <property type="project" value="TreeGrafter"/>
</dbReference>
<dbReference type="STRING" id="1122938.SAMN05660772_00215"/>
<evidence type="ECO:0000313" key="7">
    <source>
        <dbReference type="EMBL" id="SMB78708.1"/>
    </source>
</evidence>
<gene>
    <name evidence="7" type="ORF">SAMN05660772_00215</name>
</gene>
<keyword evidence="8" id="KW-1185">Reference proteome</keyword>
<dbReference type="PANTHER" id="PTHR33507">
    <property type="entry name" value="INNER MEMBRANE PROTEIN YBBJ"/>
    <property type="match status" value="1"/>
</dbReference>
<keyword evidence="2 5" id="KW-0812">Transmembrane</keyword>